<dbReference type="CDD" id="cd24032">
    <property type="entry name" value="ASKHA_NBD_TsaB"/>
    <property type="match status" value="1"/>
</dbReference>
<evidence type="ECO:0000259" key="4">
    <source>
        <dbReference type="Pfam" id="PF00814"/>
    </source>
</evidence>
<gene>
    <name evidence="5" type="ORF">MNBD_GAMMA10-2351</name>
</gene>
<dbReference type="Pfam" id="PF00814">
    <property type="entry name" value="TsaD"/>
    <property type="match status" value="1"/>
</dbReference>
<evidence type="ECO:0000256" key="2">
    <source>
        <dbReference type="ARBA" id="ARBA00022490"/>
    </source>
</evidence>
<dbReference type="InterPro" id="IPR043129">
    <property type="entry name" value="ATPase_NBD"/>
</dbReference>
<dbReference type="InterPro" id="IPR022496">
    <property type="entry name" value="T6A_TsaB"/>
</dbReference>
<name>A0A3B0YC40_9ZZZZ</name>
<sequence>MKILAVDTATEACSAALRIEGETISEFQLAPGAHTQLILQMVERLLQQADIKIAALDALAFGRGPGSFTGVRIATGIVQGLAFASDLGVIPISTLAAIAQRASEEHAHKNVLAGIDARMGEVYWGCYQQADNGLVTLQGTEQVSRPEALEISDPQIDWLGAGSAWGSYAEPLQLKLKPQVSRYDAHCLPSAVHIVQLAQYQYQQGRCVEAAQALPVYLRNDVAKKSTKKV</sequence>
<feature type="domain" description="Gcp-like" evidence="4">
    <location>
        <begin position="30"/>
        <end position="149"/>
    </location>
</feature>
<comment type="subcellular location">
    <subcellularLocation>
        <location evidence="1">Cytoplasm</location>
    </subcellularLocation>
</comment>
<protein>
    <submittedName>
        <fullName evidence="5">tRNA threonylcarbamoyladenosine biosynthesis protein TsaB</fullName>
    </submittedName>
</protein>
<dbReference type="AlphaFoldDB" id="A0A3B0YC40"/>
<dbReference type="SUPFAM" id="SSF53067">
    <property type="entry name" value="Actin-like ATPase domain"/>
    <property type="match status" value="2"/>
</dbReference>
<evidence type="ECO:0000256" key="1">
    <source>
        <dbReference type="ARBA" id="ARBA00004496"/>
    </source>
</evidence>
<evidence type="ECO:0000256" key="3">
    <source>
        <dbReference type="ARBA" id="ARBA00022694"/>
    </source>
</evidence>
<keyword evidence="3" id="KW-0819">tRNA processing</keyword>
<dbReference type="PANTHER" id="PTHR11735:SF11">
    <property type="entry name" value="TRNA THREONYLCARBAMOYLADENOSINE BIOSYNTHESIS PROTEIN TSAB"/>
    <property type="match status" value="1"/>
</dbReference>
<dbReference type="Gene3D" id="3.30.420.40">
    <property type="match status" value="2"/>
</dbReference>
<reference evidence="5" key="1">
    <citation type="submission" date="2018-06" db="EMBL/GenBank/DDBJ databases">
        <authorList>
            <person name="Zhirakovskaya E."/>
        </authorList>
    </citation>
    <scope>NUCLEOTIDE SEQUENCE</scope>
</reference>
<accession>A0A3B0YC40</accession>
<dbReference type="GO" id="GO:0002949">
    <property type="term" value="P:tRNA threonylcarbamoyladenosine modification"/>
    <property type="evidence" value="ECO:0007669"/>
    <property type="project" value="InterPro"/>
</dbReference>
<evidence type="ECO:0000313" key="5">
    <source>
        <dbReference type="EMBL" id="VAW71749.1"/>
    </source>
</evidence>
<dbReference type="InterPro" id="IPR000905">
    <property type="entry name" value="Gcp-like_dom"/>
</dbReference>
<dbReference type="PANTHER" id="PTHR11735">
    <property type="entry name" value="TRNA N6-ADENOSINE THREONYLCARBAMOYLTRANSFERASE"/>
    <property type="match status" value="1"/>
</dbReference>
<proteinExistence type="predicted"/>
<keyword evidence="2" id="KW-0963">Cytoplasm</keyword>
<dbReference type="GO" id="GO:0005829">
    <property type="term" value="C:cytosol"/>
    <property type="evidence" value="ECO:0007669"/>
    <property type="project" value="TreeGrafter"/>
</dbReference>
<organism evidence="5">
    <name type="scientific">hydrothermal vent metagenome</name>
    <dbReference type="NCBI Taxonomy" id="652676"/>
    <lineage>
        <taxon>unclassified sequences</taxon>
        <taxon>metagenomes</taxon>
        <taxon>ecological metagenomes</taxon>
    </lineage>
</organism>
<dbReference type="FunFam" id="3.30.420.40:FF:000097">
    <property type="entry name" value="tRNA threonylcarbamoyladenosine biosynthesis protein TsaB"/>
    <property type="match status" value="1"/>
</dbReference>
<dbReference type="NCBIfam" id="TIGR03725">
    <property type="entry name" value="T6A_YeaZ"/>
    <property type="match status" value="1"/>
</dbReference>
<dbReference type="EMBL" id="UOFJ01000620">
    <property type="protein sequence ID" value="VAW71749.1"/>
    <property type="molecule type" value="Genomic_DNA"/>
</dbReference>